<dbReference type="Proteomes" id="UP000192783">
    <property type="component" value="Unassembled WGS sequence"/>
</dbReference>
<dbReference type="STRING" id="1121390.SAMN02746041_02814"/>
<keyword evidence="4" id="KW-1185">Reference proteome</keyword>
<evidence type="ECO:0000313" key="4">
    <source>
        <dbReference type="Proteomes" id="UP000192783"/>
    </source>
</evidence>
<reference evidence="3 4" key="1">
    <citation type="submission" date="2017-04" db="EMBL/GenBank/DDBJ databases">
        <authorList>
            <person name="Afonso C.L."/>
            <person name="Miller P.J."/>
            <person name="Scott M.A."/>
            <person name="Spackman E."/>
            <person name="Goraichik I."/>
            <person name="Dimitrov K.M."/>
            <person name="Suarez D.L."/>
            <person name="Swayne D.E."/>
        </authorList>
    </citation>
    <scope>NUCLEOTIDE SEQUENCE [LARGE SCALE GENOMIC DNA]</scope>
    <source>
        <strain evidence="3 4">DSM 13146</strain>
    </source>
</reference>
<evidence type="ECO:0000259" key="1">
    <source>
        <dbReference type="Pfam" id="PF21739"/>
    </source>
</evidence>
<proteinExistence type="predicted"/>
<dbReference type="AlphaFoldDB" id="A0A1W1XSW2"/>
<accession>A0A1W1XSW2</accession>
<evidence type="ECO:0000313" key="3">
    <source>
        <dbReference type="EMBL" id="SMC26925.1"/>
    </source>
</evidence>
<evidence type="ECO:0000259" key="2">
    <source>
        <dbReference type="Pfam" id="PF21740"/>
    </source>
</evidence>
<dbReference type="InterPro" id="IPR054640">
    <property type="entry name" value="Sfum_1244-like"/>
</dbReference>
<gene>
    <name evidence="3" type="ORF">SAMN02746041_02814</name>
</gene>
<protein>
    <submittedName>
        <fullName evidence="3">Uncharacterized protein</fullName>
    </submittedName>
</protein>
<dbReference type="InterPro" id="IPR049199">
    <property type="entry name" value="DUF6866_N"/>
</dbReference>
<dbReference type="OrthoDB" id="9777679at2"/>
<dbReference type="NCBIfam" id="NF045620">
    <property type="entry name" value="Sfum_1244_fam"/>
    <property type="match status" value="1"/>
</dbReference>
<dbReference type="Pfam" id="PF21739">
    <property type="entry name" value="DUF6866_N"/>
    <property type="match status" value="1"/>
</dbReference>
<organism evidence="3 4">
    <name type="scientific">Desulfacinum hydrothermale DSM 13146</name>
    <dbReference type="NCBI Taxonomy" id="1121390"/>
    <lineage>
        <taxon>Bacteria</taxon>
        <taxon>Pseudomonadati</taxon>
        <taxon>Thermodesulfobacteriota</taxon>
        <taxon>Syntrophobacteria</taxon>
        <taxon>Syntrophobacterales</taxon>
        <taxon>Syntrophobacteraceae</taxon>
        <taxon>Desulfacinum</taxon>
    </lineage>
</organism>
<feature type="domain" description="DUF6866" evidence="2">
    <location>
        <begin position="164"/>
        <end position="352"/>
    </location>
</feature>
<dbReference type="Pfam" id="PF21740">
    <property type="entry name" value="DUF6866_C"/>
    <property type="match status" value="1"/>
</dbReference>
<dbReference type="InterPro" id="IPR049200">
    <property type="entry name" value="DUF6866_C"/>
</dbReference>
<dbReference type="EMBL" id="FWXF01000019">
    <property type="protein sequence ID" value="SMC26925.1"/>
    <property type="molecule type" value="Genomic_DNA"/>
</dbReference>
<feature type="domain" description="DUF6866" evidence="1">
    <location>
        <begin position="7"/>
        <end position="158"/>
    </location>
</feature>
<dbReference type="RefSeq" id="WP_139796645.1">
    <property type="nucleotide sequence ID" value="NZ_FWXF01000019.1"/>
</dbReference>
<sequence>MLDAKLLREQVRYNCLLAEAHHGGTLSVCGLVLRLRDHYKWEQGLPPWREPEPSDLLDWIETREARWEEIDSEGFTSLRIGSELLDPFQVERINDVLVPEGLVYGAGYVAGLRPSFFLGTLREIQYLDDVRVLMVGKELARDIFASPAMRQGSIIYARHHPMVSFLWEQIFERRPSARNALHFALAQYGLDMEAVSADPNGHADRLYAISEEQLATWVHHELGEMRQSLFDNAMWREIVASYANSAVEVYARVLKDLAADTDETGLLAHITTARKAASLGFYVAFLRPFTKLLFPEILRAFRVFRQSRDWATIAAARDRARQRITRQIEDLVRLHRQGESRGRPWAKRAIEEELIAPLGILKRS</sequence>
<name>A0A1W1XSW2_9BACT</name>